<keyword evidence="3" id="KW-0238">DNA-binding</keyword>
<keyword evidence="4" id="KW-0804">Transcription</keyword>
<dbReference type="GO" id="GO:0003677">
    <property type="term" value="F:DNA binding"/>
    <property type="evidence" value="ECO:0007669"/>
    <property type="project" value="UniProtKB-KW"/>
</dbReference>
<evidence type="ECO:0000256" key="5">
    <source>
        <dbReference type="ARBA" id="ARBA00023242"/>
    </source>
</evidence>
<evidence type="ECO:0000313" key="7">
    <source>
        <dbReference type="EMBL" id="KAG8071191.1"/>
    </source>
</evidence>
<comment type="subcellular location">
    <subcellularLocation>
        <location evidence="1">Nucleus</location>
    </subcellularLocation>
</comment>
<reference evidence="7" key="2">
    <citation type="submission" date="2021-02" db="EMBL/GenBank/DDBJ databases">
        <authorList>
            <person name="Kimball J.A."/>
            <person name="Haas M.W."/>
            <person name="Macchietto M."/>
            <person name="Kono T."/>
            <person name="Duquette J."/>
            <person name="Shao M."/>
        </authorList>
    </citation>
    <scope>NUCLEOTIDE SEQUENCE</scope>
    <source>
        <tissue evidence="7">Fresh leaf tissue</tissue>
    </source>
</reference>
<dbReference type="Proteomes" id="UP000729402">
    <property type="component" value="Unassembled WGS sequence"/>
</dbReference>
<protein>
    <recommendedName>
        <fullName evidence="6">NAC domain-containing protein</fullName>
    </recommendedName>
</protein>
<gene>
    <name evidence="7" type="ORF">GUJ93_ZPchr0006g43596</name>
</gene>
<organism evidence="7 8">
    <name type="scientific">Zizania palustris</name>
    <name type="common">Northern wild rice</name>
    <dbReference type="NCBI Taxonomy" id="103762"/>
    <lineage>
        <taxon>Eukaryota</taxon>
        <taxon>Viridiplantae</taxon>
        <taxon>Streptophyta</taxon>
        <taxon>Embryophyta</taxon>
        <taxon>Tracheophyta</taxon>
        <taxon>Spermatophyta</taxon>
        <taxon>Magnoliopsida</taxon>
        <taxon>Liliopsida</taxon>
        <taxon>Poales</taxon>
        <taxon>Poaceae</taxon>
        <taxon>BOP clade</taxon>
        <taxon>Oryzoideae</taxon>
        <taxon>Oryzeae</taxon>
        <taxon>Zizaniinae</taxon>
        <taxon>Zizania</taxon>
    </lineage>
</organism>
<evidence type="ECO:0000256" key="2">
    <source>
        <dbReference type="ARBA" id="ARBA00023015"/>
    </source>
</evidence>
<dbReference type="AlphaFoldDB" id="A0A8J5VTI6"/>
<evidence type="ECO:0000259" key="6">
    <source>
        <dbReference type="PROSITE" id="PS51005"/>
    </source>
</evidence>
<evidence type="ECO:0000313" key="8">
    <source>
        <dbReference type="Proteomes" id="UP000729402"/>
    </source>
</evidence>
<dbReference type="PANTHER" id="PTHR31744">
    <property type="entry name" value="PROTEIN CUP-SHAPED COTYLEDON 2-RELATED"/>
    <property type="match status" value="1"/>
</dbReference>
<dbReference type="Pfam" id="PF02365">
    <property type="entry name" value="NAM"/>
    <property type="match status" value="1"/>
</dbReference>
<feature type="domain" description="NAC" evidence="6">
    <location>
        <begin position="45"/>
        <end position="195"/>
    </location>
</feature>
<proteinExistence type="predicted"/>
<evidence type="ECO:0000256" key="1">
    <source>
        <dbReference type="ARBA" id="ARBA00004123"/>
    </source>
</evidence>
<dbReference type="EMBL" id="JAAALK010000283">
    <property type="protein sequence ID" value="KAG8071191.1"/>
    <property type="molecule type" value="Genomic_DNA"/>
</dbReference>
<keyword evidence="2" id="KW-0805">Transcription regulation</keyword>
<dbReference type="GO" id="GO:0005634">
    <property type="term" value="C:nucleus"/>
    <property type="evidence" value="ECO:0007669"/>
    <property type="project" value="UniProtKB-SubCell"/>
</dbReference>
<dbReference type="PROSITE" id="PS51005">
    <property type="entry name" value="NAC"/>
    <property type="match status" value="1"/>
</dbReference>
<dbReference type="InterPro" id="IPR003441">
    <property type="entry name" value="NAC-dom"/>
</dbReference>
<evidence type="ECO:0000256" key="4">
    <source>
        <dbReference type="ARBA" id="ARBA00023163"/>
    </source>
</evidence>
<reference evidence="7" key="1">
    <citation type="journal article" date="2021" name="bioRxiv">
        <title>Whole Genome Assembly and Annotation of Northern Wild Rice, Zizania palustris L., Supports a Whole Genome Duplication in the Zizania Genus.</title>
        <authorList>
            <person name="Haas M."/>
            <person name="Kono T."/>
            <person name="Macchietto M."/>
            <person name="Millas R."/>
            <person name="McGilp L."/>
            <person name="Shao M."/>
            <person name="Duquette J."/>
            <person name="Hirsch C.N."/>
            <person name="Kimball J."/>
        </authorList>
    </citation>
    <scope>NUCLEOTIDE SEQUENCE</scope>
    <source>
        <tissue evidence="7">Fresh leaf tissue</tissue>
    </source>
</reference>
<dbReference type="OrthoDB" id="1424968at2759"/>
<dbReference type="PANTHER" id="PTHR31744:SF12">
    <property type="entry name" value="OS02G0579000 PROTEIN"/>
    <property type="match status" value="1"/>
</dbReference>
<accession>A0A8J5VTI6</accession>
<name>A0A8J5VTI6_ZIZPA</name>
<comment type="caution">
    <text evidence="7">The sequence shown here is derived from an EMBL/GenBank/DDBJ whole genome shotgun (WGS) entry which is preliminary data.</text>
</comment>
<keyword evidence="8" id="KW-1185">Reference proteome</keyword>
<dbReference type="FunFam" id="2.170.150.80:FF:000006">
    <property type="entry name" value="NAC domain-containing protein 100-like"/>
    <property type="match status" value="1"/>
</dbReference>
<keyword evidence="5" id="KW-0539">Nucleus</keyword>
<dbReference type="GO" id="GO:0006355">
    <property type="term" value="P:regulation of DNA-templated transcription"/>
    <property type="evidence" value="ECO:0007669"/>
    <property type="project" value="InterPro"/>
</dbReference>
<evidence type="ECO:0000256" key="3">
    <source>
        <dbReference type="ARBA" id="ARBA00023125"/>
    </source>
</evidence>
<sequence length="361" mass="38955">MRSQEQGEVRPAIRKLRLAGGQQLSAMEHDVHHHQQQQIRQVMEMPPGFRFHPTDEELITHYLARKVADPAGFAAHAVGEADLNKCEPHDLPSMATMGEKEWYFFCVKDRKYPTGLRTNRATESGYWKATGKDRDIFRGKALVGMKKTLVFYTGRAPRGSKTGWVMHEYRLNRRHGAFTDAAAPKEWVLCRVFKKSLEPAAAGKRGAGAGAGAAAADVVGLASCALPPLMDVSGFGGGALLSATAATTSVAPPPPAHVTCFSNDLEGQFLNPPPFLLPSADSPATSMSQDAVAADHLAMGLASASPFLASIQTQFMQDALAWSMPDELLLGSGGGWYFYKGERERLSGASQVNPGEISSSR</sequence>